<keyword evidence="3" id="KW-1003">Cell membrane</keyword>
<evidence type="ECO:0000256" key="5">
    <source>
        <dbReference type="ARBA" id="ARBA00022989"/>
    </source>
</evidence>
<comment type="similarity">
    <text evidence="2">Belongs to the CPA3 antiporters (TC 2.A.63) subunit D family.</text>
</comment>
<dbReference type="InterPro" id="IPR001750">
    <property type="entry name" value="ND/Mrp_TM"/>
</dbReference>
<keyword evidence="5 8" id="KW-1133">Transmembrane helix</keyword>
<evidence type="ECO:0000259" key="9">
    <source>
        <dbReference type="Pfam" id="PF00361"/>
    </source>
</evidence>
<keyword evidence="4 7" id="KW-0812">Transmembrane</keyword>
<dbReference type="EMBL" id="PDJZ01000001">
    <property type="protein sequence ID" value="RXJ85880.1"/>
    <property type="molecule type" value="Genomic_DNA"/>
</dbReference>
<evidence type="ECO:0000256" key="2">
    <source>
        <dbReference type="ARBA" id="ARBA00005346"/>
    </source>
</evidence>
<organism evidence="10 11">
    <name type="scientific">Arcobacter cloacae</name>
    <dbReference type="NCBI Taxonomy" id="1054034"/>
    <lineage>
        <taxon>Bacteria</taxon>
        <taxon>Pseudomonadati</taxon>
        <taxon>Campylobacterota</taxon>
        <taxon>Epsilonproteobacteria</taxon>
        <taxon>Campylobacterales</taxon>
        <taxon>Arcobacteraceae</taxon>
        <taxon>Arcobacter</taxon>
    </lineage>
</organism>
<feature type="transmembrane region" description="Helical" evidence="8">
    <location>
        <begin position="28"/>
        <end position="47"/>
    </location>
</feature>
<feature type="transmembrane region" description="Helical" evidence="8">
    <location>
        <begin position="200"/>
        <end position="223"/>
    </location>
</feature>
<evidence type="ECO:0000256" key="1">
    <source>
        <dbReference type="ARBA" id="ARBA00004651"/>
    </source>
</evidence>
<feature type="transmembrane region" description="Helical" evidence="8">
    <location>
        <begin position="5"/>
        <end position="22"/>
    </location>
</feature>
<dbReference type="PANTHER" id="PTHR42703">
    <property type="entry name" value="NADH DEHYDROGENASE"/>
    <property type="match status" value="1"/>
</dbReference>
<evidence type="ECO:0000256" key="7">
    <source>
        <dbReference type="RuleBase" id="RU000320"/>
    </source>
</evidence>
<feature type="transmembrane region" description="Helical" evidence="8">
    <location>
        <begin position="291"/>
        <end position="310"/>
    </location>
</feature>
<feature type="transmembrane region" description="Helical" evidence="8">
    <location>
        <begin position="354"/>
        <end position="377"/>
    </location>
</feature>
<feature type="transmembrane region" description="Helical" evidence="8">
    <location>
        <begin position="159"/>
        <end position="180"/>
    </location>
</feature>
<feature type="transmembrane region" description="Helical" evidence="8">
    <location>
        <begin position="128"/>
        <end position="147"/>
    </location>
</feature>
<dbReference type="RefSeq" id="WP_128985413.1">
    <property type="nucleotide sequence ID" value="NZ_PDJZ01000001.1"/>
</dbReference>
<keyword evidence="6 8" id="KW-0472">Membrane</keyword>
<dbReference type="InterPro" id="IPR050586">
    <property type="entry name" value="CPA3_Na-H_Antiporter_D"/>
</dbReference>
<evidence type="ECO:0000256" key="6">
    <source>
        <dbReference type="ARBA" id="ARBA00023136"/>
    </source>
</evidence>
<feature type="transmembrane region" description="Helical" evidence="8">
    <location>
        <begin position="266"/>
        <end position="284"/>
    </location>
</feature>
<evidence type="ECO:0000256" key="3">
    <source>
        <dbReference type="ARBA" id="ARBA00022475"/>
    </source>
</evidence>
<dbReference type="PANTHER" id="PTHR42703:SF1">
    <property type="entry name" value="NA(+)_H(+) ANTIPORTER SUBUNIT D1"/>
    <property type="match status" value="1"/>
</dbReference>
<evidence type="ECO:0000313" key="10">
    <source>
        <dbReference type="EMBL" id="RXJ85880.1"/>
    </source>
</evidence>
<protein>
    <recommendedName>
        <fullName evidence="9">NADH:quinone oxidoreductase/Mrp antiporter transmembrane domain-containing protein</fullName>
    </recommendedName>
</protein>
<evidence type="ECO:0000313" key="11">
    <source>
        <dbReference type="Proteomes" id="UP000290870"/>
    </source>
</evidence>
<dbReference type="OrthoDB" id="9768329at2"/>
<evidence type="ECO:0000256" key="8">
    <source>
        <dbReference type="SAM" id="Phobius"/>
    </source>
</evidence>
<comment type="caution">
    <text evidence="10">The sequence shown here is derived from an EMBL/GenBank/DDBJ whole genome shotgun (WGS) entry which is preliminary data.</text>
</comment>
<reference evidence="10 11" key="1">
    <citation type="submission" date="2017-10" db="EMBL/GenBank/DDBJ databases">
        <title>Genomics of the genus Arcobacter.</title>
        <authorList>
            <person name="Perez-Cataluna A."/>
            <person name="Figueras M.J."/>
        </authorList>
    </citation>
    <scope>NUCLEOTIDE SEQUENCE [LARGE SCALE GENOMIC DNA]</scope>
    <source>
        <strain evidence="10 11">F26</strain>
    </source>
</reference>
<dbReference type="PRINTS" id="PR01434">
    <property type="entry name" value="NADHDHGNASE5"/>
</dbReference>
<feature type="transmembrane region" description="Helical" evidence="8">
    <location>
        <begin position="104"/>
        <end position="122"/>
    </location>
</feature>
<dbReference type="AlphaFoldDB" id="A0A4Q0ZIZ8"/>
<comment type="subcellular location">
    <subcellularLocation>
        <location evidence="1">Cell membrane</location>
        <topology evidence="1">Multi-pass membrane protein</topology>
    </subcellularLocation>
    <subcellularLocation>
        <location evidence="7">Membrane</location>
        <topology evidence="7">Multi-pass membrane protein</topology>
    </subcellularLocation>
</comment>
<feature type="transmembrane region" description="Helical" evidence="8">
    <location>
        <begin position="441"/>
        <end position="464"/>
    </location>
</feature>
<feature type="transmembrane region" description="Helical" evidence="8">
    <location>
        <begin position="235"/>
        <end position="254"/>
    </location>
</feature>
<gene>
    <name evidence="10" type="ORF">CRU90_01055</name>
</gene>
<dbReference type="Pfam" id="PF00361">
    <property type="entry name" value="Proton_antipo_M"/>
    <property type="match status" value="1"/>
</dbReference>
<dbReference type="Proteomes" id="UP000290870">
    <property type="component" value="Unassembled WGS sequence"/>
</dbReference>
<feature type="domain" description="NADH:quinone oxidoreductase/Mrp antiporter transmembrane" evidence="9">
    <location>
        <begin position="122"/>
        <end position="410"/>
    </location>
</feature>
<evidence type="ECO:0000256" key="4">
    <source>
        <dbReference type="ARBA" id="ARBA00022692"/>
    </source>
</evidence>
<dbReference type="GO" id="GO:0005886">
    <property type="term" value="C:plasma membrane"/>
    <property type="evidence" value="ECO:0007669"/>
    <property type="project" value="UniProtKB-SubCell"/>
</dbReference>
<accession>A0A4Q0ZIZ8</accession>
<feature type="transmembrane region" description="Helical" evidence="8">
    <location>
        <begin position="316"/>
        <end position="342"/>
    </location>
</feature>
<sequence length="469" mass="53008">MTHLIPFIITLPLIFSIFSFIFKRFSKISILIFSFLWFVFCLNLFLQILDENKIIYNFAGYLAPLGIEFIAFKINSLILLFSSFILFMIVLYAFFYLKKEKEFLFFPLIGFLASGLGVLFLSNDIFNIYVGLEILSLSAISLTALGANKNSIKAAIKYLFASLLASGFYLFAVVLIYTNYSTLSIEMLSLIIKDDEITDLAFIFIVLCFAIKTALFPFHYWLADAHSNALTPVSALLSAIVIKTTIYLILFFSYKVFVFDYEIKTIIGYLALVAIFYGGIKAIFCEQLKLLIAYSTVSQIGYLFVVFILLSNEALYASIFVLISHMFAKAGLFLVAGIMIIVASSKEISQLKGISSVLPLSIFTLSLSSISLIGFPPTLGFSSKWYYLQESLKSSEWILFIALLCGTFFTALYLFKLIIITLMQKEETKNFVKPKEYNFTILQNIAFILSLSSVLLGFFSANMIEMIGW</sequence>
<name>A0A4Q0ZIZ8_9BACT</name>
<feature type="transmembrane region" description="Helical" evidence="8">
    <location>
        <begin position="397"/>
        <end position="420"/>
    </location>
</feature>
<proteinExistence type="inferred from homology"/>
<feature type="transmembrane region" description="Helical" evidence="8">
    <location>
        <begin position="78"/>
        <end position="97"/>
    </location>
</feature>